<feature type="compositionally biased region" description="Polar residues" evidence="1">
    <location>
        <begin position="12"/>
        <end position="22"/>
    </location>
</feature>
<organism evidence="2 3">
    <name type="scientific">Neurospora tetraspora</name>
    <dbReference type="NCBI Taxonomy" id="94610"/>
    <lineage>
        <taxon>Eukaryota</taxon>
        <taxon>Fungi</taxon>
        <taxon>Dikarya</taxon>
        <taxon>Ascomycota</taxon>
        <taxon>Pezizomycotina</taxon>
        <taxon>Sordariomycetes</taxon>
        <taxon>Sordariomycetidae</taxon>
        <taxon>Sordariales</taxon>
        <taxon>Sordariaceae</taxon>
        <taxon>Neurospora</taxon>
    </lineage>
</organism>
<evidence type="ECO:0000313" key="3">
    <source>
        <dbReference type="Proteomes" id="UP001278500"/>
    </source>
</evidence>
<feature type="region of interest" description="Disordered" evidence="1">
    <location>
        <begin position="98"/>
        <end position="119"/>
    </location>
</feature>
<dbReference type="Proteomes" id="UP001278500">
    <property type="component" value="Unassembled WGS sequence"/>
</dbReference>
<protein>
    <submittedName>
        <fullName evidence="2">Uncharacterized protein</fullName>
    </submittedName>
</protein>
<name>A0AAE0JDK2_9PEZI</name>
<comment type="caution">
    <text evidence="2">The sequence shown here is derived from an EMBL/GenBank/DDBJ whole genome shotgun (WGS) entry which is preliminary data.</text>
</comment>
<dbReference type="EMBL" id="JAUEPP010000005">
    <property type="protein sequence ID" value="KAK3343221.1"/>
    <property type="molecule type" value="Genomic_DNA"/>
</dbReference>
<accession>A0AAE0JDK2</accession>
<reference evidence="2" key="2">
    <citation type="submission" date="2023-06" db="EMBL/GenBank/DDBJ databases">
        <authorList>
            <consortium name="Lawrence Berkeley National Laboratory"/>
            <person name="Haridas S."/>
            <person name="Hensen N."/>
            <person name="Bonometti L."/>
            <person name="Westerberg I."/>
            <person name="Brannstrom I.O."/>
            <person name="Guillou S."/>
            <person name="Cros-Aarteil S."/>
            <person name="Calhoun S."/>
            <person name="Kuo A."/>
            <person name="Mondo S."/>
            <person name="Pangilinan J."/>
            <person name="Riley R."/>
            <person name="Labutti K."/>
            <person name="Andreopoulos B."/>
            <person name="Lipzen A."/>
            <person name="Chen C."/>
            <person name="Yanf M."/>
            <person name="Daum C."/>
            <person name="Ng V."/>
            <person name="Clum A."/>
            <person name="Steindorff A."/>
            <person name="Ohm R."/>
            <person name="Martin F."/>
            <person name="Silar P."/>
            <person name="Natvig D."/>
            <person name="Lalanne C."/>
            <person name="Gautier V."/>
            <person name="Ament-Velasquez S.L."/>
            <person name="Kruys A."/>
            <person name="Hutchinson M.I."/>
            <person name="Powell A.J."/>
            <person name="Barry K."/>
            <person name="Miller A.N."/>
            <person name="Grigoriev I.V."/>
            <person name="Debuchy R."/>
            <person name="Gladieux P."/>
            <person name="Thoren M.H."/>
            <person name="Johannesson H."/>
        </authorList>
    </citation>
    <scope>NUCLEOTIDE SEQUENCE</scope>
    <source>
        <strain evidence="2">CBS 560.94</strain>
    </source>
</reference>
<dbReference type="RefSeq" id="XP_062681014.1">
    <property type="nucleotide sequence ID" value="XM_062825659.1"/>
</dbReference>
<dbReference type="GeneID" id="87862813"/>
<sequence length="211" mass="22902">MAGPQPFKQPIDTPQNYHHSQTCETMGSRNAHCHSELSIVMSGLCYPREAFPTTITSAQRQFFGHPPLWGEILKTHLLTFCHEGHGCSIKPPAVLAPSRPVPAPRRAKAAGSPTSALSNLRDKYSGSSSQLLVLNISRSPAHHSKPCGIFFPEDRVYTSISSQCVLLVPRIVLPQSPPQLPANHHLMCSTPANETTTAFLAPMKPSVAGPR</sequence>
<reference evidence="2" key="1">
    <citation type="journal article" date="2023" name="Mol. Phylogenet. Evol.">
        <title>Genome-scale phylogeny and comparative genomics of the fungal order Sordariales.</title>
        <authorList>
            <person name="Hensen N."/>
            <person name="Bonometti L."/>
            <person name="Westerberg I."/>
            <person name="Brannstrom I.O."/>
            <person name="Guillou S."/>
            <person name="Cros-Aarteil S."/>
            <person name="Calhoun S."/>
            <person name="Haridas S."/>
            <person name="Kuo A."/>
            <person name="Mondo S."/>
            <person name="Pangilinan J."/>
            <person name="Riley R."/>
            <person name="LaButti K."/>
            <person name="Andreopoulos B."/>
            <person name="Lipzen A."/>
            <person name="Chen C."/>
            <person name="Yan M."/>
            <person name="Daum C."/>
            <person name="Ng V."/>
            <person name="Clum A."/>
            <person name="Steindorff A."/>
            <person name="Ohm R.A."/>
            <person name="Martin F."/>
            <person name="Silar P."/>
            <person name="Natvig D.O."/>
            <person name="Lalanne C."/>
            <person name="Gautier V."/>
            <person name="Ament-Velasquez S.L."/>
            <person name="Kruys A."/>
            <person name="Hutchinson M.I."/>
            <person name="Powell A.J."/>
            <person name="Barry K."/>
            <person name="Miller A.N."/>
            <person name="Grigoriev I.V."/>
            <person name="Debuchy R."/>
            <person name="Gladieux P."/>
            <person name="Hiltunen Thoren M."/>
            <person name="Johannesson H."/>
        </authorList>
    </citation>
    <scope>NUCLEOTIDE SEQUENCE</scope>
    <source>
        <strain evidence="2">CBS 560.94</strain>
    </source>
</reference>
<gene>
    <name evidence="2" type="ORF">B0H65DRAFT_443966</name>
</gene>
<evidence type="ECO:0000256" key="1">
    <source>
        <dbReference type="SAM" id="MobiDB-lite"/>
    </source>
</evidence>
<keyword evidence="3" id="KW-1185">Reference proteome</keyword>
<feature type="region of interest" description="Disordered" evidence="1">
    <location>
        <begin position="1"/>
        <end position="22"/>
    </location>
</feature>
<proteinExistence type="predicted"/>
<dbReference type="AlphaFoldDB" id="A0AAE0JDK2"/>
<evidence type="ECO:0000313" key="2">
    <source>
        <dbReference type="EMBL" id="KAK3343221.1"/>
    </source>
</evidence>